<comment type="caution">
    <text evidence="7">The sequence shown here is derived from an EMBL/GenBank/DDBJ whole genome shotgun (WGS) entry which is preliminary data.</text>
</comment>
<dbReference type="Gene3D" id="2.60.120.40">
    <property type="match status" value="1"/>
</dbReference>
<dbReference type="Pfam" id="PF00386">
    <property type="entry name" value="C1q"/>
    <property type="match status" value="1"/>
</dbReference>
<protein>
    <recommendedName>
        <fullName evidence="6">C1q domain-containing protein</fullName>
    </recommendedName>
</protein>
<dbReference type="EMBL" id="JBJQND010000019">
    <property type="protein sequence ID" value="KAL3831367.1"/>
    <property type="molecule type" value="Genomic_DNA"/>
</dbReference>
<dbReference type="PANTHER" id="PTHR22923">
    <property type="entry name" value="CEREBELLIN-RELATED"/>
    <property type="match status" value="1"/>
</dbReference>
<evidence type="ECO:0000256" key="3">
    <source>
        <dbReference type="ARBA" id="ARBA00022729"/>
    </source>
</evidence>
<evidence type="ECO:0000256" key="2">
    <source>
        <dbReference type="ARBA" id="ARBA00022525"/>
    </source>
</evidence>
<feature type="chain" id="PRO_5044868432" description="C1q domain-containing protein" evidence="5">
    <location>
        <begin position="23"/>
        <end position="265"/>
    </location>
</feature>
<reference evidence="7 8" key="1">
    <citation type="submission" date="2024-11" db="EMBL/GenBank/DDBJ databases">
        <title>Chromosome-level genome assembly of the freshwater bivalve Anodonta woodiana.</title>
        <authorList>
            <person name="Chen X."/>
        </authorList>
    </citation>
    <scope>NUCLEOTIDE SEQUENCE [LARGE SCALE GENOMIC DNA]</scope>
    <source>
        <strain evidence="7">MN2024</strain>
        <tissue evidence="7">Gills</tissue>
    </source>
</reference>
<evidence type="ECO:0000256" key="1">
    <source>
        <dbReference type="ARBA" id="ARBA00004613"/>
    </source>
</evidence>
<gene>
    <name evidence="7" type="ORF">ACJMK2_023120</name>
</gene>
<proteinExistence type="predicted"/>
<organism evidence="7 8">
    <name type="scientific">Sinanodonta woodiana</name>
    <name type="common">Chinese pond mussel</name>
    <name type="synonym">Anodonta woodiana</name>
    <dbReference type="NCBI Taxonomy" id="1069815"/>
    <lineage>
        <taxon>Eukaryota</taxon>
        <taxon>Metazoa</taxon>
        <taxon>Spiralia</taxon>
        <taxon>Lophotrochozoa</taxon>
        <taxon>Mollusca</taxon>
        <taxon>Bivalvia</taxon>
        <taxon>Autobranchia</taxon>
        <taxon>Heteroconchia</taxon>
        <taxon>Palaeoheterodonta</taxon>
        <taxon>Unionida</taxon>
        <taxon>Unionoidea</taxon>
        <taxon>Unionidae</taxon>
        <taxon>Unioninae</taxon>
        <taxon>Sinanodonta</taxon>
    </lineage>
</organism>
<keyword evidence="4" id="KW-0175">Coiled coil</keyword>
<accession>A0ABD3T4T8</accession>
<feature type="signal peptide" evidence="5">
    <location>
        <begin position="1"/>
        <end position="22"/>
    </location>
</feature>
<dbReference type="GO" id="GO:0005576">
    <property type="term" value="C:extracellular region"/>
    <property type="evidence" value="ECO:0007669"/>
    <property type="project" value="UniProtKB-SubCell"/>
</dbReference>
<dbReference type="SMART" id="SM00110">
    <property type="entry name" value="C1Q"/>
    <property type="match status" value="1"/>
</dbReference>
<keyword evidence="3 5" id="KW-0732">Signal</keyword>
<evidence type="ECO:0000313" key="7">
    <source>
        <dbReference type="EMBL" id="KAL3831367.1"/>
    </source>
</evidence>
<dbReference type="PANTHER" id="PTHR22923:SF102">
    <property type="entry name" value="CEREBELLIN 13-RELATED"/>
    <property type="match status" value="1"/>
</dbReference>
<feature type="domain" description="C1q" evidence="6">
    <location>
        <begin position="128"/>
        <end position="265"/>
    </location>
</feature>
<feature type="coiled-coil region" evidence="4">
    <location>
        <begin position="34"/>
        <end position="75"/>
    </location>
</feature>
<keyword evidence="8" id="KW-1185">Reference proteome</keyword>
<dbReference type="PRINTS" id="PR00007">
    <property type="entry name" value="COMPLEMNTC1Q"/>
</dbReference>
<dbReference type="SUPFAM" id="SSF49842">
    <property type="entry name" value="TNF-like"/>
    <property type="match status" value="1"/>
</dbReference>
<evidence type="ECO:0000313" key="8">
    <source>
        <dbReference type="Proteomes" id="UP001634394"/>
    </source>
</evidence>
<dbReference type="AlphaFoldDB" id="A0ABD3T4T8"/>
<evidence type="ECO:0000259" key="6">
    <source>
        <dbReference type="PROSITE" id="PS50871"/>
    </source>
</evidence>
<dbReference type="PROSITE" id="PS50871">
    <property type="entry name" value="C1Q"/>
    <property type="match status" value="1"/>
</dbReference>
<dbReference type="Proteomes" id="UP001634394">
    <property type="component" value="Unassembled WGS sequence"/>
</dbReference>
<name>A0ABD3T4T8_SINWO</name>
<comment type="subcellular location">
    <subcellularLocation>
        <location evidence="1">Secreted</location>
    </subcellularLocation>
</comment>
<evidence type="ECO:0000256" key="5">
    <source>
        <dbReference type="SAM" id="SignalP"/>
    </source>
</evidence>
<evidence type="ECO:0000256" key="4">
    <source>
        <dbReference type="SAM" id="Coils"/>
    </source>
</evidence>
<keyword evidence="2" id="KW-0964">Secreted</keyword>
<sequence length="265" mass="30051">MIAVNFTLLILAQCAFVITAKAGYSSYDSSNDVLSKLIDRMEKMETKMKEMEIREDSMRQEIRILRNDLYEQKEETNRLKSLLTLVTSENYNSDDVRIPKEDHDMEVDSKDVNNGIQTSKPELRIRQVASQPVAFSTYLTDYVSHLGINQVIKYNGVLTNEGNAYNSHTGIFTCPQDGLYLFSFFAATINNHAVWVRLMVDDINVSDAVAFSVRYTPDNQGGNVAILRLRTGQEVWTSTFTNSDSTLAATREFRHVTFSGVRLSD</sequence>
<dbReference type="InterPro" id="IPR050822">
    <property type="entry name" value="Cerebellin_Synaptic_Org"/>
</dbReference>
<dbReference type="InterPro" id="IPR001073">
    <property type="entry name" value="C1q_dom"/>
</dbReference>
<dbReference type="InterPro" id="IPR008983">
    <property type="entry name" value="Tumour_necrosis_fac-like_dom"/>
</dbReference>